<organism evidence="2 3">
    <name type="scientific">Methylopila jiangsuensis</name>
    <dbReference type="NCBI Taxonomy" id="586230"/>
    <lineage>
        <taxon>Bacteria</taxon>
        <taxon>Pseudomonadati</taxon>
        <taxon>Pseudomonadota</taxon>
        <taxon>Alphaproteobacteria</taxon>
        <taxon>Hyphomicrobiales</taxon>
        <taxon>Methylopilaceae</taxon>
        <taxon>Methylopila</taxon>
    </lineage>
</organism>
<reference evidence="2" key="2">
    <citation type="submission" date="2023-01" db="EMBL/GenBank/DDBJ databases">
        <authorList>
            <person name="Sun Q."/>
            <person name="Evtushenko L."/>
        </authorList>
    </citation>
    <scope>NUCLEOTIDE SEQUENCE</scope>
    <source>
        <strain evidence="2">VKM B-2555</strain>
    </source>
</reference>
<gene>
    <name evidence="2" type="ORF">GCM10008171_34830</name>
</gene>
<feature type="chain" id="PRO_5040899854" description="YHS domain-containing protein" evidence="1">
    <location>
        <begin position="24"/>
        <end position="153"/>
    </location>
</feature>
<feature type="signal peptide" evidence="1">
    <location>
        <begin position="1"/>
        <end position="23"/>
    </location>
</feature>
<dbReference type="AlphaFoldDB" id="A0A9W6JM62"/>
<evidence type="ECO:0000313" key="3">
    <source>
        <dbReference type="Proteomes" id="UP001143364"/>
    </source>
</evidence>
<dbReference type="EMBL" id="BSFK01000016">
    <property type="protein sequence ID" value="GLK78229.1"/>
    <property type="molecule type" value="Genomic_DNA"/>
</dbReference>
<keyword evidence="1" id="KW-0732">Signal</keyword>
<dbReference type="RefSeq" id="WP_271206031.1">
    <property type="nucleotide sequence ID" value="NZ_BSFK01000016.1"/>
</dbReference>
<keyword evidence="3" id="KW-1185">Reference proteome</keyword>
<dbReference type="NCBIfam" id="NF041384">
    <property type="entry name" value="YHS_seleno_dom"/>
    <property type="match status" value="1"/>
</dbReference>
<comment type="caution">
    <text evidence="2">The sequence shown here is derived from an EMBL/GenBank/DDBJ whole genome shotgun (WGS) entry which is preliminary data.</text>
</comment>
<evidence type="ECO:0000313" key="2">
    <source>
        <dbReference type="EMBL" id="GLK78229.1"/>
    </source>
</evidence>
<name>A0A9W6JM62_9HYPH</name>
<accession>A0A9W6JM62</accession>
<dbReference type="Proteomes" id="UP001143364">
    <property type="component" value="Unassembled WGS sequence"/>
</dbReference>
<proteinExistence type="predicted"/>
<evidence type="ECO:0000256" key="1">
    <source>
        <dbReference type="SAM" id="SignalP"/>
    </source>
</evidence>
<evidence type="ECO:0008006" key="4">
    <source>
        <dbReference type="Google" id="ProtNLM"/>
    </source>
</evidence>
<reference evidence="2" key="1">
    <citation type="journal article" date="2014" name="Int. J. Syst. Evol. Microbiol.">
        <title>Complete genome sequence of Corynebacterium casei LMG S-19264T (=DSM 44701T), isolated from a smear-ripened cheese.</title>
        <authorList>
            <consortium name="US DOE Joint Genome Institute (JGI-PGF)"/>
            <person name="Walter F."/>
            <person name="Albersmeier A."/>
            <person name="Kalinowski J."/>
            <person name="Ruckert C."/>
        </authorList>
    </citation>
    <scope>NUCLEOTIDE SEQUENCE</scope>
    <source>
        <strain evidence="2">VKM B-2555</strain>
    </source>
</reference>
<protein>
    <recommendedName>
        <fullName evidence="4">YHS domain-containing protein</fullName>
    </recommendedName>
</protein>
<sequence length="153" mass="16407">MASRTHIAAALLAGLMAATSAQALPGLDERTVTDPATGVALYGYDPVAYFVEKRAVRGRRDFEAEWNGVAWRFASEANRAAFLSAPEVYAPRFGGYAPGAVANGAAAPGHPLIFAVREERLYLFRSPAERDSFADPRAAEQAWPAVEAELPRG</sequence>